<gene>
    <name evidence="1" type="ORF">IQ241_09735</name>
</gene>
<name>A0A8J7AN47_9CYAN</name>
<dbReference type="InterPro" id="IPR005368">
    <property type="entry name" value="UPF0175"/>
</dbReference>
<reference evidence="1" key="1">
    <citation type="submission" date="2020-10" db="EMBL/GenBank/DDBJ databases">
        <authorList>
            <person name="Castelo-Branco R."/>
            <person name="Eusebio N."/>
            <person name="Adriana R."/>
            <person name="Vieira A."/>
            <person name="Brugerolle De Fraissinette N."/>
            <person name="Rezende De Castro R."/>
            <person name="Schneider M.P."/>
            <person name="Vasconcelos V."/>
            <person name="Leao P.N."/>
        </authorList>
    </citation>
    <scope>NUCLEOTIDE SEQUENCE</scope>
    <source>
        <strain evidence="1">LEGE 07310</strain>
    </source>
</reference>
<dbReference type="AlphaFoldDB" id="A0A8J7AN47"/>
<evidence type="ECO:0000313" key="2">
    <source>
        <dbReference type="Proteomes" id="UP000636505"/>
    </source>
</evidence>
<proteinExistence type="predicted"/>
<evidence type="ECO:0000313" key="1">
    <source>
        <dbReference type="EMBL" id="MBE9077574.1"/>
    </source>
</evidence>
<protein>
    <submittedName>
        <fullName evidence="1">UPF0175 family protein</fullName>
    </submittedName>
</protein>
<comment type="caution">
    <text evidence="1">The sequence shown here is derived from an EMBL/GenBank/DDBJ whole genome shotgun (WGS) entry which is preliminary data.</text>
</comment>
<keyword evidence="2" id="KW-1185">Reference proteome</keyword>
<dbReference type="RefSeq" id="WP_193906492.1">
    <property type="nucleotide sequence ID" value="NZ_JADEXG010000018.1"/>
</dbReference>
<accession>A0A8J7AN47</accession>
<dbReference type="Pfam" id="PF03683">
    <property type="entry name" value="UPF0175"/>
    <property type="match status" value="1"/>
</dbReference>
<dbReference type="Proteomes" id="UP000636505">
    <property type="component" value="Unassembled WGS sequence"/>
</dbReference>
<organism evidence="1 2">
    <name type="scientific">Vasconcelosia minhoensis LEGE 07310</name>
    <dbReference type="NCBI Taxonomy" id="915328"/>
    <lineage>
        <taxon>Bacteria</taxon>
        <taxon>Bacillati</taxon>
        <taxon>Cyanobacteriota</taxon>
        <taxon>Cyanophyceae</taxon>
        <taxon>Nodosilineales</taxon>
        <taxon>Cymatolegaceae</taxon>
        <taxon>Vasconcelosia</taxon>
        <taxon>Vasconcelosia minhoensis</taxon>
    </lineage>
</organism>
<dbReference type="EMBL" id="JADEXG010000018">
    <property type="protein sequence ID" value="MBE9077574.1"/>
    <property type="molecule type" value="Genomic_DNA"/>
</dbReference>
<sequence length="77" mass="8618">MSIRATGHPMSWSATGFEEEAKWAMAVKLFEMKRILSGIAAQLFGIDRVSFLLSLHRYDVPMIDLDEADLLSESANT</sequence>